<reference evidence="2" key="1">
    <citation type="submission" date="2018-02" db="EMBL/GenBank/DDBJ databases">
        <authorList>
            <person name="Hausmann B."/>
        </authorList>
    </citation>
    <scope>NUCLEOTIDE SEQUENCE [LARGE SCALE GENOMIC DNA]</scope>
    <source>
        <strain evidence="2">Peat soil MAG SbA5</strain>
    </source>
</reference>
<sequence length="89" mass="9842">MRRMKITMVDAFDTSILHFLNQFAQRSWVFDKTMVFVSTDPFVTGANCATAFTCRTPITTTCSTADGSSSGISVFASTRFSIRAAILER</sequence>
<dbReference type="EMBL" id="OKRB01000076">
    <property type="protein sequence ID" value="SPE19101.1"/>
    <property type="molecule type" value="Genomic_DNA"/>
</dbReference>
<evidence type="ECO:0000313" key="1">
    <source>
        <dbReference type="EMBL" id="SPE19101.1"/>
    </source>
</evidence>
<protein>
    <submittedName>
        <fullName evidence="1">Uncharacterized protein</fullName>
    </submittedName>
</protein>
<gene>
    <name evidence="1" type="ORF">SBA5_200013</name>
</gene>
<evidence type="ECO:0000313" key="2">
    <source>
        <dbReference type="Proteomes" id="UP000239735"/>
    </source>
</evidence>
<dbReference type="AlphaFoldDB" id="A0A2N9L785"/>
<proteinExistence type="predicted"/>
<accession>A0A2N9L785</accession>
<name>A0A2N9L785_9BACT</name>
<dbReference type="Proteomes" id="UP000239735">
    <property type="component" value="Unassembled WGS sequence"/>
</dbReference>
<organism evidence="1 2">
    <name type="scientific">Candidatus Sulfuritelmatomonas gaucii</name>
    <dbReference type="NCBI Taxonomy" id="2043161"/>
    <lineage>
        <taxon>Bacteria</taxon>
        <taxon>Pseudomonadati</taxon>
        <taxon>Acidobacteriota</taxon>
        <taxon>Terriglobia</taxon>
        <taxon>Terriglobales</taxon>
        <taxon>Acidobacteriaceae</taxon>
        <taxon>Candidatus Sulfuritelmatomonas</taxon>
    </lineage>
</organism>